<name>A0A3N0AXQ7_9ACTN</name>
<dbReference type="InterPro" id="IPR012338">
    <property type="entry name" value="Beta-lactam/transpept-like"/>
</dbReference>
<dbReference type="InterPro" id="IPR045155">
    <property type="entry name" value="Beta-lactam_cat"/>
</dbReference>
<evidence type="ECO:0000256" key="2">
    <source>
        <dbReference type="SAM" id="Phobius"/>
    </source>
</evidence>
<dbReference type="PANTHER" id="PTHR35333">
    <property type="entry name" value="BETA-LACTAMASE"/>
    <property type="match status" value="1"/>
</dbReference>
<keyword evidence="4" id="KW-0378">Hydrolase</keyword>
<protein>
    <submittedName>
        <fullName evidence="4">Serine hydrolase</fullName>
    </submittedName>
</protein>
<keyword evidence="2" id="KW-1133">Transmembrane helix</keyword>
<evidence type="ECO:0000256" key="1">
    <source>
        <dbReference type="SAM" id="MobiDB-lite"/>
    </source>
</evidence>
<dbReference type="GO" id="GO:0046677">
    <property type="term" value="P:response to antibiotic"/>
    <property type="evidence" value="ECO:0007669"/>
    <property type="project" value="InterPro"/>
</dbReference>
<evidence type="ECO:0000313" key="5">
    <source>
        <dbReference type="Proteomes" id="UP000278632"/>
    </source>
</evidence>
<proteinExistence type="predicted"/>
<dbReference type="InterPro" id="IPR000871">
    <property type="entry name" value="Beta-lactam_class-A"/>
</dbReference>
<dbReference type="GO" id="GO:0030655">
    <property type="term" value="P:beta-lactam antibiotic catabolic process"/>
    <property type="evidence" value="ECO:0007669"/>
    <property type="project" value="InterPro"/>
</dbReference>
<dbReference type="Pfam" id="PF13354">
    <property type="entry name" value="Beta-lactamase2"/>
    <property type="match status" value="1"/>
</dbReference>
<organism evidence="4 5">
    <name type="scientific">Paraeggerthella hongkongensis</name>
    <dbReference type="NCBI Taxonomy" id="230658"/>
    <lineage>
        <taxon>Bacteria</taxon>
        <taxon>Bacillati</taxon>
        <taxon>Actinomycetota</taxon>
        <taxon>Coriobacteriia</taxon>
        <taxon>Eggerthellales</taxon>
        <taxon>Eggerthellaceae</taxon>
        <taxon>Paraeggerthella</taxon>
    </lineage>
</organism>
<evidence type="ECO:0000313" key="4">
    <source>
        <dbReference type="EMBL" id="RNL39126.1"/>
    </source>
</evidence>
<dbReference type="Gene3D" id="3.40.710.10">
    <property type="entry name" value="DD-peptidase/beta-lactamase superfamily"/>
    <property type="match status" value="1"/>
</dbReference>
<keyword evidence="2" id="KW-0812">Transmembrane</keyword>
<dbReference type="SUPFAM" id="SSF56601">
    <property type="entry name" value="beta-lactamase/transpeptidase-like"/>
    <property type="match status" value="1"/>
</dbReference>
<feature type="region of interest" description="Disordered" evidence="1">
    <location>
        <begin position="67"/>
        <end position="91"/>
    </location>
</feature>
<dbReference type="Proteomes" id="UP000278632">
    <property type="component" value="Unassembled WGS sequence"/>
</dbReference>
<dbReference type="EMBL" id="QICD01000034">
    <property type="protein sequence ID" value="RNL39126.1"/>
    <property type="molecule type" value="Genomic_DNA"/>
</dbReference>
<comment type="caution">
    <text evidence="4">The sequence shown here is derived from an EMBL/GenBank/DDBJ whole genome shotgun (WGS) entry which is preliminary data.</text>
</comment>
<accession>A0A3N0AXQ7</accession>
<evidence type="ECO:0000259" key="3">
    <source>
        <dbReference type="Pfam" id="PF13354"/>
    </source>
</evidence>
<dbReference type="GO" id="GO:0008800">
    <property type="term" value="F:beta-lactamase activity"/>
    <property type="evidence" value="ECO:0007669"/>
    <property type="project" value="InterPro"/>
</dbReference>
<sequence length="400" mass="42808">MQEARCGAGNRTAQARRWEACVAGWPQNKRIRCDRSLSWIGVAAVVVATVVAACAVVSATDAFTTRHEKPLPASSSVRQEHGSTDAVPDRLANSDPRAAIEIARSALDAAPMTDLVSVFDAATGAARELGNKEAPEVVQAVDAFHEAGYEVGFVVYDFSAQRGMNYNADEAFFCASTMKAPFVAYAVQDEIDLGLASFEDMVIEDVAVEGTGVMAFDDKEEYRLEDVLANAIVHSDNTGYALLRERFSYGSFESWCAAAGVDAWAWEGEWYPYCTPLDLAKLWLNVGSYVAAGQGHASWCAGLLSQTDSSFLRAALGARGTVLSKPGFEIRTPQTGAGALNDAGVVLAGDGPYVVAIMSDADYDSDYFTDNERLIVDLAAALGAARDKVLVHPTVQEVRS</sequence>
<feature type="transmembrane region" description="Helical" evidence="2">
    <location>
        <begin position="37"/>
        <end position="59"/>
    </location>
</feature>
<feature type="domain" description="Beta-lactamase class A catalytic" evidence="3">
    <location>
        <begin position="152"/>
        <end position="358"/>
    </location>
</feature>
<dbReference type="AlphaFoldDB" id="A0A3N0AXQ7"/>
<keyword evidence="5" id="KW-1185">Reference proteome</keyword>
<reference evidence="5" key="1">
    <citation type="submission" date="2018-05" db="EMBL/GenBank/DDBJ databases">
        <title>Genome Sequencing of selected type strains of the family Eggerthellaceae.</title>
        <authorList>
            <person name="Danylec N."/>
            <person name="Stoll D.A."/>
            <person name="Doetsch A."/>
            <person name="Huch M."/>
        </authorList>
    </citation>
    <scope>NUCLEOTIDE SEQUENCE [LARGE SCALE GENOMIC DNA]</scope>
    <source>
        <strain evidence="5">DSM 16106</strain>
    </source>
</reference>
<dbReference type="PANTHER" id="PTHR35333:SF3">
    <property type="entry name" value="BETA-LACTAMASE-TYPE TRANSPEPTIDASE FOLD CONTAINING PROTEIN"/>
    <property type="match status" value="1"/>
</dbReference>
<dbReference type="OrthoDB" id="3173666at2"/>
<keyword evidence="2" id="KW-0472">Membrane</keyword>
<gene>
    <name evidence="4" type="ORF">DMP08_11390</name>
</gene>